<evidence type="ECO:0000313" key="1">
    <source>
        <dbReference type="EMBL" id="SVC91736.1"/>
    </source>
</evidence>
<proteinExistence type="predicted"/>
<sequence>MLPYLSPPVLAGLLMHSISQEWSGNTQHQWL</sequence>
<name>A0A382R224_9ZZZZ</name>
<protein>
    <submittedName>
        <fullName evidence="1">Uncharacterized protein</fullName>
    </submittedName>
</protein>
<gene>
    <name evidence="1" type="ORF">METZ01_LOCUS344590</name>
</gene>
<accession>A0A382R224</accession>
<dbReference type="AlphaFoldDB" id="A0A382R224"/>
<reference evidence="1" key="1">
    <citation type="submission" date="2018-05" db="EMBL/GenBank/DDBJ databases">
        <authorList>
            <person name="Lanie J.A."/>
            <person name="Ng W.-L."/>
            <person name="Kazmierczak K.M."/>
            <person name="Andrzejewski T.M."/>
            <person name="Davidsen T.M."/>
            <person name="Wayne K.J."/>
            <person name="Tettelin H."/>
            <person name="Glass J.I."/>
            <person name="Rusch D."/>
            <person name="Podicherti R."/>
            <person name="Tsui H.-C.T."/>
            <person name="Winkler M.E."/>
        </authorList>
    </citation>
    <scope>NUCLEOTIDE SEQUENCE</scope>
</reference>
<dbReference type="EMBL" id="UINC01118539">
    <property type="protein sequence ID" value="SVC91736.1"/>
    <property type="molecule type" value="Genomic_DNA"/>
</dbReference>
<organism evidence="1">
    <name type="scientific">marine metagenome</name>
    <dbReference type="NCBI Taxonomy" id="408172"/>
    <lineage>
        <taxon>unclassified sequences</taxon>
        <taxon>metagenomes</taxon>
        <taxon>ecological metagenomes</taxon>
    </lineage>
</organism>
<feature type="non-terminal residue" evidence="1">
    <location>
        <position position="31"/>
    </location>
</feature>